<keyword evidence="6 11" id="KW-0798">TonB box</keyword>
<feature type="domain" description="TonB-dependent receptor-like beta-barrel" evidence="12">
    <location>
        <begin position="269"/>
        <end position="692"/>
    </location>
</feature>
<dbReference type="Pfam" id="PF07715">
    <property type="entry name" value="Plug"/>
    <property type="match status" value="1"/>
</dbReference>
<dbReference type="OrthoDB" id="8732650at2"/>
<evidence type="ECO:0000256" key="5">
    <source>
        <dbReference type="ARBA" id="ARBA00022692"/>
    </source>
</evidence>
<dbReference type="Gene3D" id="2.40.170.20">
    <property type="entry name" value="TonB-dependent receptor, beta-barrel domain"/>
    <property type="match status" value="1"/>
</dbReference>
<keyword evidence="8" id="KW-0675">Receptor</keyword>
<evidence type="ECO:0000256" key="1">
    <source>
        <dbReference type="ARBA" id="ARBA00004571"/>
    </source>
</evidence>
<evidence type="ECO:0000256" key="9">
    <source>
        <dbReference type="ARBA" id="ARBA00023237"/>
    </source>
</evidence>
<gene>
    <name evidence="14" type="ORF">SAMN05421731_1098</name>
</gene>
<accession>A0A240EE46</accession>
<evidence type="ECO:0000259" key="13">
    <source>
        <dbReference type="Pfam" id="PF07715"/>
    </source>
</evidence>
<reference evidence="15" key="1">
    <citation type="submission" date="2016-09" db="EMBL/GenBank/DDBJ databases">
        <authorList>
            <person name="Varghese N."/>
            <person name="Submissions S."/>
        </authorList>
    </citation>
    <scope>NUCLEOTIDE SEQUENCE [LARGE SCALE GENOMIC DNA]</scope>
    <source>
        <strain evidence="15">ANC 4466</strain>
    </source>
</reference>
<evidence type="ECO:0000256" key="6">
    <source>
        <dbReference type="ARBA" id="ARBA00023077"/>
    </source>
</evidence>
<evidence type="ECO:0000256" key="3">
    <source>
        <dbReference type="ARBA" id="ARBA00022448"/>
    </source>
</evidence>
<comment type="similarity">
    <text evidence="2 10 11">Belongs to the TonB-dependent receptor family.</text>
</comment>
<dbReference type="GO" id="GO:0038023">
    <property type="term" value="F:signaling receptor activity"/>
    <property type="evidence" value="ECO:0007669"/>
    <property type="project" value="InterPro"/>
</dbReference>
<evidence type="ECO:0000256" key="2">
    <source>
        <dbReference type="ARBA" id="ARBA00009810"/>
    </source>
</evidence>
<comment type="subcellular location">
    <subcellularLocation>
        <location evidence="1 10">Cell outer membrane</location>
        <topology evidence="1 10">Multi-pass membrane protein</topology>
    </subcellularLocation>
</comment>
<dbReference type="InterPro" id="IPR037066">
    <property type="entry name" value="Plug_dom_sf"/>
</dbReference>
<dbReference type="InterPro" id="IPR012910">
    <property type="entry name" value="Plug_dom"/>
</dbReference>
<evidence type="ECO:0000256" key="8">
    <source>
        <dbReference type="ARBA" id="ARBA00023170"/>
    </source>
</evidence>
<evidence type="ECO:0000313" key="14">
    <source>
        <dbReference type="EMBL" id="SNX46180.1"/>
    </source>
</evidence>
<dbReference type="Gene3D" id="2.170.130.10">
    <property type="entry name" value="TonB-dependent receptor, plug domain"/>
    <property type="match status" value="1"/>
</dbReference>
<dbReference type="GO" id="GO:0009279">
    <property type="term" value="C:cell outer membrane"/>
    <property type="evidence" value="ECO:0007669"/>
    <property type="project" value="UniProtKB-SubCell"/>
</dbReference>
<protein>
    <submittedName>
        <fullName evidence="14">Iron complex outermembrane recepter protein</fullName>
    </submittedName>
</protein>
<evidence type="ECO:0000259" key="12">
    <source>
        <dbReference type="Pfam" id="PF00593"/>
    </source>
</evidence>
<dbReference type="GO" id="GO:0015891">
    <property type="term" value="P:siderophore transport"/>
    <property type="evidence" value="ECO:0007669"/>
    <property type="project" value="InterPro"/>
</dbReference>
<keyword evidence="15" id="KW-1185">Reference proteome</keyword>
<keyword evidence="3 10" id="KW-0813">Transport</keyword>
<keyword evidence="5 10" id="KW-0812">Transmembrane</keyword>
<keyword evidence="4 10" id="KW-1134">Transmembrane beta strand</keyword>
<dbReference type="Proteomes" id="UP000219042">
    <property type="component" value="Unassembled WGS sequence"/>
</dbReference>
<dbReference type="RefSeq" id="WP_097079930.1">
    <property type="nucleotide sequence ID" value="NZ_BAABHT010000014.1"/>
</dbReference>
<name>A0A240EE46_9GAMM</name>
<evidence type="ECO:0000256" key="10">
    <source>
        <dbReference type="PROSITE-ProRule" id="PRU01360"/>
    </source>
</evidence>
<dbReference type="SUPFAM" id="SSF56935">
    <property type="entry name" value="Porins"/>
    <property type="match status" value="1"/>
</dbReference>
<dbReference type="CDD" id="cd01347">
    <property type="entry name" value="ligand_gated_channel"/>
    <property type="match status" value="1"/>
</dbReference>
<evidence type="ECO:0000313" key="15">
    <source>
        <dbReference type="Proteomes" id="UP000219042"/>
    </source>
</evidence>
<sequence length="722" mass="80389">MPNHLTPQDSHLAQIGKFNGRKTALIIAISSCIFTQFSSAKDSLAEEEDVIRLDEIVVQATANVRTAQNKKVNLGALGDGKILDQPFSVNVISAAEIAEKQAIDVSSVFNYDASTSASNSGRSTQNGSRVLVRGLVPGPLDSYKIDGLAFPNWFLDLDLGHFDSIELLKGVSGFAYGVGVPSGVFNYTTKKPTDERTASIDFGYKSDRIFSTHLDLGGHFDQDNRFGYRLNAIKEKGTSFNEGYVDKASASLTLDAQLTDELKAYFNGHVLDYDLDGFSGGIIQLANFTDNNTISGKIKTGIRGLYKQSKMQLATAGIDWNFAPDWSLETAYRYAFFNMINANIVQFVLNNEGDYRTNRSFSERKFYYNQLQTNLKGQFNTGHLTHQINIGLQYQKIDQDDDRNQDSSTVIGFGNLREPNNLTHAYTFNPSLYRMAEYEQKAITINDTIAFNDQWSVLLGGRYTDYSQNNYNTLEQRIMDYNGGHFTPTAALIFKPREHTTLYTSWVRNALQSGGGSISPTIANYGEPFPPMASKQIEVGIKTEHDRWYANAALYELEKETEYVNSANRLVQDGIVRNRGLEIAAGYRPTRSFQLDTSLALLDAKYIQAQPSFIGNRLEGAARLQATAFARYDIPNVEGLSVNGGVRHTGKVFSDPANTKPFDAYTLADIGFSYKTNVKNHPVTFGGAIRNLFNKQYWVTSGASWLQPGDPRDLVLNVKFDF</sequence>
<dbReference type="PROSITE" id="PS52016">
    <property type="entry name" value="TONB_DEPENDENT_REC_3"/>
    <property type="match status" value="1"/>
</dbReference>
<dbReference type="AlphaFoldDB" id="A0A240EE46"/>
<proteinExistence type="inferred from homology"/>
<keyword evidence="9 10" id="KW-0998">Cell outer membrane</keyword>
<dbReference type="GO" id="GO:0015344">
    <property type="term" value="F:siderophore uptake transmembrane transporter activity"/>
    <property type="evidence" value="ECO:0007669"/>
    <property type="project" value="TreeGrafter"/>
</dbReference>
<feature type="domain" description="TonB-dependent receptor plug" evidence="13">
    <location>
        <begin position="83"/>
        <end position="184"/>
    </location>
</feature>
<evidence type="ECO:0000256" key="7">
    <source>
        <dbReference type="ARBA" id="ARBA00023136"/>
    </source>
</evidence>
<dbReference type="Pfam" id="PF00593">
    <property type="entry name" value="TonB_dep_Rec_b-barrel"/>
    <property type="match status" value="1"/>
</dbReference>
<dbReference type="InterPro" id="IPR010105">
    <property type="entry name" value="TonB_sidphr_rcpt"/>
</dbReference>
<dbReference type="EMBL" id="OANT01000009">
    <property type="protein sequence ID" value="SNX46180.1"/>
    <property type="molecule type" value="Genomic_DNA"/>
</dbReference>
<evidence type="ECO:0000256" key="11">
    <source>
        <dbReference type="RuleBase" id="RU003357"/>
    </source>
</evidence>
<dbReference type="InterPro" id="IPR036942">
    <property type="entry name" value="Beta-barrel_TonB_sf"/>
</dbReference>
<evidence type="ECO:0000256" key="4">
    <source>
        <dbReference type="ARBA" id="ARBA00022452"/>
    </source>
</evidence>
<keyword evidence="7 10" id="KW-0472">Membrane</keyword>
<dbReference type="PANTHER" id="PTHR32552">
    <property type="entry name" value="FERRICHROME IRON RECEPTOR-RELATED"/>
    <property type="match status" value="1"/>
</dbReference>
<dbReference type="InterPro" id="IPR000531">
    <property type="entry name" value="Beta-barrel_TonB"/>
</dbReference>
<organism evidence="14 15">
    <name type="scientific">Acinetobacter puyangensis</name>
    <dbReference type="NCBI Taxonomy" id="1096779"/>
    <lineage>
        <taxon>Bacteria</taxon>
        <taxon>Pseudomonadati</taxon>
        <taxon>Pseudomonadota</taxon>
        <taxon>Gammaproteobacteria</taxon>
        <taxon>Moraxellales</taxon>
        <taxon>Moraxellaceae</taxon>
        <taxon>Acinetobacter</taxon>
    </lineage>
</organism>
<dbReference type="NCBIfam" id="TIGR01783">
    <property type="entry name" value="TonB-siderophor"/>
    <property type="match status" value="1"/>
</dbReference>
<dbReference type="PANTHER" id="PTHR32552:SF82">
    <property type="entry name" value="FCUA PROTEIN"/>
    <property type="match status" value="1"/>
</dbReference>
<dbReference type="InterPro" id="IPR039426">
    <property type="entry name" value="TonB-dep_rcpt-like"/>
</dbReference>